<gene>
    <name evidence="2" type="ORF">COV86_03560</name>
</gene>
<proteinExistence type="predicted"/>
<keyword evidence="1" id="KW-0472">Membrane</keyword>
<evidence type="ECO:0000313" key="2">
    <source>
        <dbReference type="EMBL" id="PIQ72335.1"/>
    </source>
</evidence>
<protein>
    <recommendedName>
        <fullName evidence="4">Type II secretion system protein GspH</fullName>
    </recommendedName>
</protein>
<dbReference type="Proteomes" id="UP000229570">
    <property type="component" value="Unassembled WGS sequence"/>
</dbReference>
<dbReference type="AlphaFoldDB" id="A0A2H0KM69"/>
<dbReference type="Pfam" id="PF07963">
    <property type="entry name" value="N_methyl"/>
    <property type="match status" value="1"/>
</dbReference>
<evidence type="ECO:0000313" key="3">
    <source>
        <dbReference type="Proteomes" id="UP000229570"/>
    </source>
</evidence>
<comment type="caution">
    <text evidence="2">The sequence shown here is derived from an EMBL/GenBank/DDBJ whole genome shotgun (WGS) entry which is preliminary data.</text>
</comment>
<reference evidence="2 3" key="1">
    <citation type="submission" date="2017-09" db="EMBL/GenBank/DDBJ databases">
        <title>Depth-based differentiation of microbial function through sediment-hosted aquifers and enrichment of novel symbionts in the deep terrestrial subsurface.</title>
        <authorList>
            <person name="Probst A.J."/>
            <person name="Ladd B."/>
            <person name="Jarett J.K."/>
            <person name="Geller-Mcgrath D.E."/>
            <person name="Sieber C.M."/>
            <person name="Emerson J.B."/>
            <person name="Anantharaman K."/>
            <person name="Thomas B.C."/>
            <person name="Malmstrom R."/>
            <person name="Stieglmeier M."/>
            <person name="Klingl A."/>
            <person name="Woyke T."/>
            <person name="Ryan C.M."/>
            <person name="Banfield J.F."/>
        </authorList>
    </citation>
    <scope>NUCLEOTIDE SEQUENCE [LARGE SCALE GENOMIC DNA]</scope>
    <source>
        <strain evidence="2">CG11_big_fil_rev_8_21_14_0_20_35_14</strain>
    </source>
</reference>
<accession>A0A2H0KM69</accession>
<keyword evidence="1" id="KW-0812">Transmembrane</keyword>
<dbReference type="InterPro" id="IPR012902">
    <property type="entry name" value="N_methyl_site"/>
</dbReference>
<dbReference type="NCBIfam" id="TIGR02532">
    <property type="entry name" value="IV_pilin_GFxxxE"/>
    <property type="match status" value="1"/>
</dbReference>
<evidence type="ECO:0008006" key="4">
    <source>
        <dbReference type="Google" id="ProtNLM"/>
    </source>
</evidence>
<name>A0A2H0KM69_9BACT</name>
<feature type="transmembrane region" description="Helical" evidence="1">
    <location>
        <begin position="12"/>
        <end position="34"/>
    </location>
</feature>
<organism evidence="2 3">
    <name type="scientific">Candidatus Roizmanbacteria bacterium CG11_big_fil_rev_8_21_14_0_20_35_14</name>
    <dbReference type="NCBI Taxonomy" id="1974855"/>
    <lineage>
        <taxon>Bacteria</taxon>
        <taxon>Candidatus Roizmaniibacteriota</taxon>
    </lineage>
</organism>
<dbReference type="EMBL" id="PCVL01000051">
    <property type="protein sequence ID" value="PIQ72335.1"/>
    <property type="molecule type" value="Genomic_DNA"/>
</dbReference>
<keyword evidence="1" id="KW-1133">Transmembrane helix</keyword>
<sequence length="183" mass="20129">MGIKKSFTLIEMIVVLAIVGLVMPVIFAIIFGLARQQTKIYRLSEVKRQGDYVLNNTAVLIRNNAKSIHSTQPPSAEQCATVDSLYSSNNSLYFLDKNDRWFGFKLTSNKISSESGNPADLTSTKVVVSGLTIGCKRTTLYSPATVSLSFDICYATGVGTCASSRPEETATLHYQTKIKLRNF</sequence>
<evidence type="ECO:0000256" key="1">
    <source>
        <dbReference type="SAM" id="Phobius"/>
    </source>
</evidence>